<dbReference type="InterPro" id="IPR055733">
    <property type="entry name" value="DUF7309"/>
</dbReference>
<dbReference type="InterPro" id="IPR054216">
    <property type="entry name" value="DUF6930"/>
</dbReference>
<proteinExistence type="predicted"/>
<dbReference type="InterPro" id="IPR001584">
    <property type="entry name" value="Integrase_cat-core"/>
</dbReference>
<dbReference type="RefSeq" id="WP_109729672.1">
    <property type="nucleotide sequence ID" value="NZ_BAAACK010000007.1"/>
</dbReference>
<keyword evidence="3" id="KW-1185">Reference proteome</keyword>
<reference evidence="2 3" key="1">
    <citation type="submission" date="2018-05" db="EMBL/GenBank/DDBJ databases">
        <title>The Hungate 1000. A catalogue of reference genomes from the rumen microbiome.</title>
        <authorList>
            <person name="Kelly W."/>
        </authorList>
    </citation>
    <scope>NUCLEOTIDE SEQUENCE [LARGE SCALE GENOMIC DNA]</scope>
    <source>
        <strain evidence="2 3">NLAE-zl-C242</strain>
    </source>
</reference>
<name>A0A2Y9BBQ5_9FIRM</name>
<dbReference type="AlphaFoldDB" id="A0A2Y9BBQ5"/>
<gene>
    <name evidence="2" type="ORF">A8806_101622</name>
</gene>
<sequence length="341" mass="39610">MRKEASLEQWKELYELGIELKGLEPWKDFWDMDLIVICPKGRKEPFFCSVMGKGGSCYGISVYSGYEGLKDFEMLTATEITGISSEYAMFEQNNLTCYLGDRDEVPPQQKKVIKELGLSFRGRGQWMYFLSFKRRYMPYTPDEDEVEELIRVYKGLAAAVREYRENDIPVDYESGECFWYIYHEKEQCWKSEIHGLPDDAGTEYPIVELEDEILKKKLQKRPLIDGELQLDFIYLNGGVKESGYDRPINPLLFMAVDGDSGMVITVEMMGPEDDEIDISLNFLVQFIEQYGRIKTVKARNAWIFSALEDLCEYCGINLVSENMPELEEAVENMKGYFDKRP</sequence>
<protein>
    <recommendedName>
        <fullName evidence="1">Integrase catalytic domain-containing protein</fullName>
    </recommendedName>
</protein>
<feature type="domain" description="Integrase catalytic" evidence="1">
    <location>
        <begin position="218"/>
        <end position="341"/>
    </location>
</feature>
<evidence type="ECO:0000313" key="2">
    <source>
        <dbReference type="EMBL" id="PWJ32334.1"/>
    </source>
</evidence>
<comment type="caution">
    <text evidence="2">The sequence shown here is derived from an EMBL/GenBank/DDBJ whole genome shotgun (WGS) entry which is preliminary data.</text>
</comment>
<organism evidence="2 3">
    <name type="scientific">Faecalicatena orotica</name>
    <dbReference type="NCBI Taxonomy" id="1544"/>
    <lineage>
        <taxon>Bacteria</taxon>
        <taxon>Bacillati</taxon>
        <taxon>Bacillota</taxon>
        <taxon>Clostridia</taxon>
        <taxon>Lachnospirales</taxon>
        <taxon>Lachnospiraceae</taxon>
        <taxon>Faecalicatena</taxon>
    </lineage>
</organism>
<dbReference type="Pfam" id="PF23988">
    <property type="entry name" value="DUF7309"/>
    <property type="match status" value="1"/>
</dbReference>
<dbReference type="Pfam" id="PF22007">
    <property type="entry name" value="DUF6930"/>
    <property type="match status" value="1"/>
</dbReference>
<accession>A0A2Y9BBQ5</accession>
<dbReference type="PROSITE" id="PS50994">
    <property type="entry name" value="INTEGRASE"/>
    <property type="match status" value="1"/>
</dbReference>
<evidence type="ECO:0000313" key="3">
    <source>
        <dbReference type="Proteomes" id="UP000245845"/>
    </source>
</evidence>
<dbReference type="Proteomes" id="UP000245845">
    <property type="component" value="Unassembled WGS sequence"/>
</dbReference>
<evidence type="ECO:0000259" key="1">
    <source>
        <dbReference type="PROSITE" id="PS50994"/>
    </source>
</evidence>
<dbReference type="EMBL" id="QGDL01000001">
    <property type="protein sequence ID" value="PWJ32334.1"/>
    <property type="molecule type" value="Genomic_DNA"/>
</dbReference>
<dbReference type="GO" id="GO:0015074">
    <property type="term" value="P:DNA integration"/>
    <property type="evidence" value="ECO:0007669"/>
    <property type="project" value="InterPro"/>
</dbReference>
<dbReference type="OrthoDB" id="9801392at2"/>